<dbReference type="Gene3D" id="3.30.450.20">
    <property type="entry name" value="PAS domain"/>
    <property type="match status" value="6"/>
</dbReference>
<dbReference type="InterPro" id="IPR000160">
    <property type="entry name" value="GGDEF_dom"/>
</dbReference>
<dbReference type="SMART" id="SM00091">
    <property type="entry name" value="PAS"/>
    <property type="match status" value="5"/>
</dbReference>
<dbReference type="SMART" id="SM00267">
    <property type="entry name" value="GGDEF"/>
    <property type="match status" value="1"/>
</dbReference>
<dbReference type="STRING" id="187304.B0E33_08950"/>
<proteinExistence type="predicted"/>
<dbReference type="PANTHER" id="PTHR44757">
    <property type="entry name" value="DIGUANYLATE CYCLASE DGCP"/>
    <property type="match status" value="1"/>
</dbReference>
<feature type="domain" description="PAS" evidence="1">
    <location>
        <begin position="309"/>
        <end position="356"/>
    </location>
</feature>
<dbReference type="PROSITE" id="PS50112">
    <property type="entry name" value="PAS"/>
    <property type="match status" value="2"/>
</dbReference>
<dbReference type="EMBL" id="CXST01000002">
    <property type="protein sequence ID" value="CTQ44421.1"/>
    <property type="molecule type" value="Genomic_DNA"/>
</dbReference>
<evidence type="ECO:0000313" key="4">
    <source>
        <dbReference type="EMBL" id="CTQ44421.1"/>
    </source>
</evidence>
<dbReference type="Pfam" id="PF01590">
    <property type="entry name" value="GAF"/>
    <property type="match status" value="1"/>
</dbReference>
<dbReference type="EC" id="3.1.4.52" evidence="4"/>
<evidence type="ECO:0000259" key="3">
    <source>
        <dbReference type="PROSITE" id="PS50887"/>
    </source>
</evidence>
<dbReference type="AlphaFoldDB" id="A0A0M6Y5Z2"/>
<organism evidence="4 5">
    <name type="scientific">Roseibium aggregatum</name>
    <dbReference type="NCBI Taxonomy" id="187304"/>
    <lineage>
        <taxon>Bacteria</taxon>
        <taxon>Pseudomonadati</taxon>
        <taxon>Pseudomonadota</taxon>
        <taxon>Alphaproteobacteria</taxon>
        <taxon>Hyphomicrobiales</taxon>
        <taxon>Stappiaceae</taxon>
        <taxon>Roseibium</taxon>
    </lineage>
</organism>
<dbReference type="PROSITE" id="PS50113">
    <property type="entry name" value="PAC"/>
    <property type="match status" value="2"/>
</dbReference>
<dbReference type="InterPro" id="IPR043128">
    <property type="entry name" value="Rev_trsase/Diguanyl_cyclase"/>
</dbReference>
<dbReference type="Proteomes" id="UP000048926">
    <property type="component" value="Unassembled WGS sequence"/>
</dbReference>
<dbReference type="GO" id="GO:0071111">
    <property type="term" value="F:cyclic-guanylate-specific phosphodiesterase activity"/>
    <property type="evidence" value="ECO:0007669"/>
    <property type="project" value="UniProtKB-EC"/>
</dbReference>
<dbReference type="NCBIfam" id="TIGR00229">
    <property type="entry name" value="sensory_box"/>
    <property type="match status" value="3"/>
</dbReference>
<protein>
    <submittedName>
        <fullName evidence="4">Cyclic di-GMP phosphodiesterase Gmr</fullName>
        <ecNumber evidence="4">3.1.4.52</ecNumber>
    </submittedName>
</protein>
<sequence length="1124" mass="124878">MTPVQGDSEQDRLDALATLQILNSERLPEYDDLVETLATIFDAPMAFISIVGKDDLWFKAKIGIDVDGTPRKGTFCDQAILSRELMVVPNALEDPRFRDTSLVAGPPYTRFYAGLPLCLDGTHILGTLCVVDTKPRQPSQTQLRQLQRMGSIVLGLMKSHRAQSETQSALRATEEQQRLAMRKSDLLEEITAVSGVGGWEVDIDTDTVTWTEKTCEIHEVDDDFVPTVDMALSFYAPDCRRQISYAVFCLKKKGVAWDLELPFVTARGREIWVRTAGRPIIEDGRTTRLIGAFQDITERKQSEQAVLHSEAVHRTTLESLSEGILLVNRAGQIQSFNPAAAALLGYTVGEMKGQKLQDLDLDIECEEDGHVSGCNPLQQAAVNPDKVCNVVANVTRRGTDQSVWLRLNAKSIGDDNAYGLDGVVLSLTDVTATKRQLIALQAIFDNLPGGLVYYDPDRRLAVCNKDFQRLLQLPQEFIDRKAPLLEVATYLAKRGDYGPGDPDKLLEERFRYFNDPKPHIYERVSPDGTHLEVRGIPLPSGGLITSFFDISERKRAENILRYSEAVQRTTLESLSEGILLLTHTGEIQSANPAAIDLLGVTGRELVGLNVTDIDFGLRCDLEGKGPCHAPLELAARDPGSLRDVIARLSPTNGHPRKWLRLSAMPIDDDQEFDLDGVVVSLTDITETKQQADTLQSIFDNFPGGIVHYDETLRLASSNQQFRDLLEYSDELIEDRPYLYDFFLFNARRGDYGPGDPEALALERYRKYDLKKSQVFERRAANGTYIETRSTPLPSGGLIHNFYDITDRKNLEEQLAANERLARHRSQELEAILANMRQGVSVFDARGRLSLWNRQYIEIFNKPEGDVYEGVSLIELIQAEKDRGEFEGDVQEHVMDLMIRLSAGEVVRSKFKHPNGRIVSAVHAPLPAGGWIGTHEDVTSRELAAEKIQFAAHHDTLTGLANRTLFNAKLDEALNAASANGIAGDLMLLDLDKFKPVNDSFGHDVGDELLKTVAQRLRECVRSSDLVARLGGDEFGIILTGTGSGNASTAEIADRIVRKIGAPFAVQDHIISVGVSVGISPITGTELDPRPVIKRADMALYEVKHNGRNGFKFFEEEDVARFARA</sequence>
<keyword evidence="5" id="KW-1185">Reference proteome</keyword>
<dbReference type="InterPro" id="IPR013656">
    <property type="entry name" value="PAS_4"/>
</dbReference>
<dbReference type="CDD" id="cd00130">
    <property type="entry name" value="PAS"/>
    <property type="match status" value="2"/>
</dbReference>
<reference evidence="5" key="1">
    <citation type="submission" date="2015-07" db="EMBL/GenBank/DDBJ databases">
        <authorList>
            <person name="Rodrigo-Torres Lidia"/>
            <person name="Arahal R.David."/>
        </authorList>
    </citation>
    <scope>NUCLEOTIDE SEQUENCE [LARGE SCALE GENOMIC DNA]</scope>
    <source>
        <strain evidence="5">CECT 4801</strain>
    </source>
</reference>
<dbReference type="Pfam" id="PF08448">
    <property type="entry name" value="PAS_4"/>
    <property type="match status" value="1"/>
</dbReference>
<dbReference type="SUPFAM" id="SSF55785">
    <property type="entry name" value="PYP-like sensor domain (PAS domain)"/>
    <property type="match status" value="6"/>
</dbReference>
<dbReference type="Pfam" id="PF12860">
    <property type="entry name" value="PAS_7"/>
    <property type="match status" value="3"/>
</dbReference>
<dbReference type="Gene3D" id="3.30.450.40">
    <property type="match status" value="1"/>
</dbReference>
<dbReference type="SUPFAM" id="SSF55073">
    <property type="entry name" value="Nucleotide cyclase"/>
    <property type="match status" value="1"/>
</dbReference>
<dbReference type="InterPro" id="IPR029787">
    <property type="entry name" value="Nucleotide_cyclase"/>
</dbReference>
<dbReference type="PROSITE" id="PS50887">
    <property type="entry name" value="GGDEF"/>
    <property type="match status" value="1"/>
</dbReference>
<dbReference type="OrthoDB" id="9816309at2"/>
<feature type="domain" description="PAC" evidence="2">
    <location>
        <begin position="257"/>
        <end position="308"/>
    </location>
</feature>
<dbReference type="InterPro" id="IPR029016">
    <property type="entry name" value="GAF-like_dom_sf"/>
</dbReference>
<dbReference type="NCBIfam" id="TIGR00254">
    <property type="entry name" value="GGDEF"/>
    <property type="match status" value="1"/>
</dbReference>
<gene>
    <name evidence="4" type="primary">gmr_10</name>
    <name evidence="4" type="ORF">LAL4801_02864</name>
</gene>
<feature type="domain" description="GGDEF" evidence="3">
    <location>
        <begin position="981"/>
        <end position="1115"/>
    </location>
</feature>
<name>A0A0M6Y5Z2_9HYPH</name>
<dbReference type="Pfam" id="PF00990">
    <property type="entry name" value="GGDEF"/>
    <property type="match status" value="1"/>
</dbReference>
<dbReference type="InterPro" id="IPR000014">
    <property type="entry name" value="PAS"/>
</dbReference>
<dbReference type="CDD" id="cd01949">
    <property type="entry name" value="GGDEF"/>
    <property type="match status" value="1"/>
</dbReference>
<dbReference type="InterPro" id="IPR000700">
    <property type="entry name" value="PAS-assoc_C"/>
</dbReference>
<keyword evidence="4" id="KW-0378">Hydrolase</keyword>
<dbReference type="InterPro" id="IPR001610">
    <property type="entry name" value="PAC"/>
</dbReference>
<dbReference type="SUPFAM" id="SSF55781">
    <property type="entry name" value="GAF domain-like"/>
    <property type="match status" value="1"/>
</dbReference>
<dbReference type="FunFam" id="3.30.70.270:FF:000001">
    <property type="entry name" value="Diguanylate cyclase domain protein"/>
    <property type="match status" value="1"/>
</dbReference>
<dbReference type="InterPro" id="IPR003018">
    <property type="entry name" value="GAF"/>
</dbReference>
<dbReference type="InterPro" id="IPR035965">
    <property type="entry name" value="PAS-like_dom_sf"/>
</dbReference>
<evidence type="ECO:0000259" key="2">
    <source>
        <dbReference type="PROSITE" id="PS50113"/>
    </source>
</evidence>
<dbReference type="InterPro" id="IPR052155">
    <property type="entry name" value="Biofilm_reg_signaling"/>
</dbReference>
<feature type="domain" description="PAS" evidence="1">
    <location>
        <begin position="563"/>
        <end position="607"/>
    </location>
</feature>
<evidence type="ECO:0000259" key="1">
    <source>
        <dbReference type="PROSITE" id="PS50112"/>
    </source>
</evidence>
<feature type="domain" description="PAC" evidence="2">
    <location>
        <begin position="642"/>
        <end position="696"/>
    </location>
</feature>
<evidence type="ECO:0000313" key="5">
    <source>
        <dbReference type="Proteomes" id="UP000048926"/>
    </source>
</evidence>
<dbReference type="Pfam" id="PF13426">
    <property type="entry name" value="PAS_9"/>
    <property type="match status" value="2"/>
</dbReference>
<dbReference type="PANTHER" id="PTHR44757:SF2">
    <property type="entry name" value="BIOFILM ARCHITECTURE MAINTENANCE PROTEIN MBAA"/>
    <property type="match status" value="1"/>
</dbReference>
<dbReference type="SMART" id="SM00086">
    <property type="entry name" value="PAC"/>
    <property type="match status" value="3"/>
</dbReference>
<dbReference type="Gene3D" id="3.30.70.270">
    <property type="match status" value="1"/>
</dbReference>
<dbReference type="Gene3D" id="2.10.70.100">
    <property type="match status" value="1"/>
</dbReference>
<accession>A0A0M6Y5Z2</accession>